<dbReference type="Proteomes" id="UP000799424">
    <property type="component" value="Unassembled WGS sequence"/>
</dbReference>
<proteinExistence type="predicted"/>
<reference evidence="1" key="1">
    <citation type="journal article" date="2020" name="Stud. Mycol.">
        <title>101 Dothideomycetes genomes: a test case for predicting lifestyles and emergence of pathogens.</title>
        <authorList>
            <person name="Haridas S."/>
            <person name="Albert R."/>
            <person name="Binder M."/>
            <person name="Bloem J."/>
            <person name="Labutti K."/>
            <person name="Salamov A."/>
            <person name="Andreopoulos B."/>
            <person name="Baker S."/>
            <person name="Barry K."/>
            <person name="Bills G."/>
            <person name="Bluhm B."/>
            <person name="Cannon C."/>
            <person name="Castanera R."/>
            <person name="Culley D."/>
            <person name="Daum C."/>
            <person name="Ezra D."/>
            <person name="Gonzalez J."/>
            <person name="Henrissat B."/>
            <person name="Kuo A."/>
            <person name="Liang C."/>
            <person name="Lipzen A."/>
            <person name="Lutzoni F."/>
            <person name="Magnuson J."/>
            <person name="Mondo S."/>
            <person name="Nolan M."/>
            <person name="Ohm R."/>
            <person name="Pangilinan J."/>
            <person name="Park H.-J."/>
            <person name="Ramirez L."/>
            <person name="Alfaro M."/>
            <person name="Sun H."/>
            <person name="Tritt A."/>
            <person name="Yoshinaga Y."/>
            <person name="Zwiers L.-H."/>
            <person name="Turgeon B."/>
            <person name="Goodwin S."/>
            <person name="Spatafora J."/>
            <person name="Crous P."/>
            <person name="Grigoriev I."/>
        </authorList>
    </citation>
    <scope>NUCLEOTIDE SEQUENCE</scope>
    <source>
        <strain evidence="1">CBS 113818</strain>
    </source>
</reference>
<dbReference type="AlphaFoldDB" id="A0A6A6ZXU6"/>
<name>A0A6A6ZXU6_9PLEO</name>
<evidence type="ECO:0000313" key="2">
    <source>
        <dbReference type="Proteomes" id="UP000799424"/>
    </source>
</evidence>
<gene>
    <name evidence="1" type="ORF">CC86DRAFT_294427</name>
</gene>
<dbReference type="EMBL" id="MU006227">
    <property type="protein sequence ID" value="KAF2825861.1"/>
    <property type="molecule type" value="Genomic_DNA"/>
</dbReference>
<accession>A0A6A6ZXU6</accession>
<dbReference type="OrthoDB" id="3799093at2759"/>
<evidence type="ECO:0000313" key="1">
    <source>
        <dbReference type="EMBL" id="KAF2825861.1"/>
    </source>
</evidence>
<keyword evidence="2" id="KW-1185">Reference proteome</keyword>
<organism evidence="1 2">
    <name type="scientific">Ophiobolus disseminans</name>
    <dbReference type="NCBI Taxonomy" id="1469910"/>
    <lineage>
        <taxon>Eukaryota</taxon>
        <taxon>Fungi</taxon>
        <taxon>Dikarya</taxon>
        <taxon>Ascomycota</taxon>
        <taxon>Pezizomycotina</taxon>
        <taxon>Dothideomycetes</taxon>
        <taxon>Pleosporomycetidae</taxon>
        <taxon>Pleosporales</taxon>
        <taxon>Pleosporineae</taxon>
        <taxon>Phaeosphaeriaceae</taxon>
        <taxon>Ophiobolus</taxon>
    </lineage>
</organism>
<sequence>CCTNLTSDSPCLICTDLQTILTQETATQQNEIAALRTHITQLEQETPKERYKRLCAEKNARIG</sequence>
<protein>
    <submittedName>
        <fullName evidence="1">Uncharacterized protein</fullName>
    </submittedName>
</protein>
<feature type="non-terminal residue" evidence="1">
    <location>
        <position position="1"/>
    </location>
</feature>